<dbReference type="Gene3D" id="3.40.50.1010">
    <property type="entry name" value="5'-nuclease"/>
    <property type="match status" value="1"/>
</dbReference>
<dbReference type="InterPro" id="IPR029060">
    <property type="entry name" value="PIN-like_dom_sf"/>
</dbReference>
<dbReference type="EMBL" id="BPRA01000012">
    <property type="protein sequence ID" value="GJE56204.1"/>
    <property type="molecule type" value="Genomic_DNA"/>
</dbReference>
<evidence type="ECO:0000313" key="3">
    <source>
        <dbReference type="Proteomes" id="UP001055101"/>
    </source>
</evidence>
<evidence type="ECO:0000313" key="2">
    <source>
        <dbReference type="EMBL" id="GJE56204.1"/>
    </source>
</evidence>
<sequence>MAFRFETSARVRRHDPKSTLSRRPDEALPFVGARVEAGNGLLLDTCVYIDQMQGRTPQVLDHLIAIRVVNHSAVAVQELLQTVGVLDPGDPRSKTAIAAIKTAVDAMPPHRLFTPDLDTLAVAAIYAGILCRTQGYAKDDRMRALHDCTLFVQAMRLGLTVLTRSVRDFDVLLQLRPRGRVLFYR</sequence>
<dbReference type="RefSeq" id="WP_147817118.1">
    <property type="nucleotide sequence ID" value="NZ_BPRA01000012.1"/>
</dbReference>
<feature type="region of interest" description="Disordered" evidence="1">
    <location>
        <begin position="1"/>
        <end position="23"/>
    </location>
</feature>
<reference evidence="2" key="1">
    <citation type="journal article" date="2021" name="Front. Microbiol.">
        <title>Comprehensive Comparative Genomics and Phenotyping of Methylobacterium Species.</title>
        <authorList>
            <person name="Alessa O."/>
            <person name="Ogura Y."/>
            <person name="Fujitani Y."/>
            <person name="Takami H."/>
            <person name="Hayashi T."/>
            <person name="Sahin N."/>
            <person name="Tani A."/>
        </authorList>
    </citation>
    <scope>NUCLEOTIDE SEQUENCE</scope>
    <source>
        <strain evidence="2">DSM 23674</strain>
    </source>
</reference>
<evidence type="ECO:0000256" key="1">
    <source>
        <dbReference type="SAM" id="MobiDB-lite"/>
    </source>
</evidence>
<dbReference type="Proteomes" id="UP001055101">
    <property type="component" value="Unassembled WGS sequence"/>
</dbReference>
<organism evidence="2 3">
    <name type="scientific">Methylobacterium thuringiense</name>
    <dbReference type="NCBI Taxonomy" id="1003091"/>
    <lineage>
        <taxon>Bacteria</taxon>
        <taxon>Pseudomonadati</taxon>
        <taxon>Pseudomonadota</taxon>
        <taxon>Alphaproteobacteria</taxon>
        <taxon>Hyphomicrobiales</taxon>
        <taxon>Methylobacteriaceae</taxon>
        <taxon>Methylobacterium</taxon>
    </lineage>
</organism>
<protein>
    <recommendedName>
        <fullName evidence="4">DNA-binding protein</fullName>
    </recommendedName>
</protein>
<reference evidence="2" key="2">
    <citation type="submission" date="2021-08" db="EMBL/GenBank/DDBJ databases">
        <authorList>
            <person name="Tani A."/>
            <person name="Ola A."/>
            <person name="Ogura Y."/>
            <person name="Katsura K."/>
            <person name="Hayashi T."/>
        </authorList>
    </citation>
    <scope>NUCLEOTIDE SEQUENCE</scope>
    <source>
        <strain evidence="2">DSM 23674</strain>
    </source>
</reference>
<keyword evidence="3" id="KW-1185">Reference proteome</keyword>
<gene>
    <name evidence="2" type="ORF">EKPJFOCH_2703</name>
</gene>
<proteinExistence type="predicted"/>
<dbReference type="SUPFAM" id="SSF88723">
    <property type="entry name" value="PIN domain-like"/>
    <property type="match status" value="1"/>
</dbReference>
<name>A0ABQ4TLH6_9HYPH</name>
<evidence type="ECO:0008006" key="4">
    <source>
        <dbReference type="Google" id="ProtNLM"/>
    </source>
</evidence>
<accession>A0ABQ4TLH6</accession>
<comment type="caution">
    <text evidence="2">The sequence shown here is derived from an EMBL/GenBank/DDBJ whole genome shotgun (WGS) entry which is preliminary data.</text>
</comment>